<evidence type="ECO:0000313" key="3">
    <source>
        <dbReference type="EMBL" id="CUO26386.1"/>
    </source>
</evidence>
<dbReference type="InterPro" id="IPR000086">
    <property type="entry name" value="NUDIX_hydrolase_dom"/>
</dbReference>
<reference evidence="5" key="3">
    <citation type="submission" date="2020-02" db="EMBL/GenBank/DDBJ databases">
        <authorList>
            <person name="Littmann E."/>
            <person name="Sorbara M."/>
        </authorList>
    </citation>
    <scope>NUCLEOTIDE SEQUENCE</scope>
    <source>
        <strain evidence="5">MSK.14.54</strain>
    </source>
</reference>
<sequence>MQNETAKENLLRQIREYRPYNEQEERDRAILLKWMESGCDILTRENETAHLTASAWVVSPDRKQVLMAYHNIYHSWAWLGGHADGDADLCSVAVREVKEESGIEEVKLLSDQPFSLEILSVDGHVKRGKYVTTHLHLNVTYLMEADPVQEIRCKPDENSAVGWIPVEQIAEKSTEPWFVERVYGKLCEKVKRDFCEV</sequence>
<evidence type="ECO:0000259" key="2">
    <source>
        <dbReference type="PROSITE" id="PS51462"/>
    </source>
</evidence>
<dbReference type="GO" id="GO:0016787">
    <property type="term" value="F:hydrolase activity"/>
    <property type="evidence" value="ECO:0007669"/>
    <property type="project" value="UniProtKB-KW"/>
</dbReference>
<dbReference type="PANTHER" id="PTHR43736">
    <property type="entry name" value="ADP-RIBOSE PYROPHOSPHATASE"/>
    <property type="match status" value="1"/>
</dbReference>
<dbReference type="PROSITE" id="PS51462">
    <property type="entry name" value="NUDIX"/>
    <property type="match status" value="1"/>
</dbReference>
<dbReference type="EMBL" id="JAAITQ010000013">
    <property type="protein sequence ID" value="NSE16428.1"/>
    <property type="molecule type" value="Genomic_DNA"/>
</dbReference>
<reference evidence="5 7" key="2">
    <citation type="journal article" date="2020" name="Cell Host Microbe">
        <title>Functional and Genomic Variation between Human-Derived Isolates of Lachnospiraceae Reveals Inter- and Intra-Species Diversity.</title>
        <authorList>
            <person name="Sorbara M.T."/>
            <person name="Littmann E.R."/>
            <person name="Fontana E."/>
            <person name="Moody T.U."/>
            <person name="Kohout C.E."/>
            <person name="Gjonbalaj M."/>
            <person name="Eaton V."/>
            <person name="Seok R."/>
            <person name="Leiner I.M."/>
            <person name="Pamer E.G."/>
        </authorList>
    </citation>
    <scope>NUCLEOTIDE SEQUENCE [LARGE SCALE GENOMIC DNA]</scope>
    <source>
        <strain evidence="5 7">MSK.14.54</strain>
    </source>
</reference>
<dbReference type="RefSeq" id="WP_022462955.1">
    <property type="nucleotide sequence ID" value="NZ_CABJFB010000002.1"/>
</dbReference>
<dbReference type="AlphaFoldDB" id="A0A174DQN1"/>
<dbReference type="InterPro" id="IPR015797">
    <property type="entry name" value="NUDIX_hydrolase-like_dom_sf"/>
</dbReference>
<dbReference type="PANTHER" id="PTHR43736:SF1">
    <property type="entry name" value="DIHYDRONEOPTERIN TRIPHOSPHATE DIPHOSPHATASE"/>
    <property type="match status" value="1"/>
</dbReference>
<feature type="domain" description="Nudix hydrolase" evidence="2">
    <location>
        <begin position="48"/>
        <end position="186"/>
    </location>
</feature>
<dbReference type="Gene3D" id="3.90.79.10">
    <property type="entry name" value="Nucleoside Triphosphate Pyrophosphohydrolase"/>
    <property type="match status" value="1"/>
</dbReference>
<dbReference type="GeneID" id="79856221"/>
<name>A0A174DQN1_9FIRM</name>
<dbReference type="Proteomes" id="UP000737612">
    <property type="component" value="Unassembled WGS sequence"/>
</dbReference>
<keyword evidence="7" id="KW-1185">Reference proteome</keyword>
<gene>
    <name evidence="3" type="ORF">ERS852406_01590</name>
    <name evidence="5" type="ORF">G5B05_08415</name>
    <name evidence="4" type="ORF">JTJ23_07485</name>
</gene>
<organism evidence="3 6">
    <name type="scientific">Fusicatenibacter saccharivorans</name>
    <dbReference type="NCBI Taxonomy" id="1150298"/>
    <lineage>
        <taxon>Bacteria</taxon>
        <taxon>Bacillati</taxon>
        <taxon>Bacillota</taxon>
        <taxon>Clostridia</taxon>
        <taxon>Lachnospirales</taxon>
        <taxon>Lachnospiraceae</taxon>
        <taxon>Fusicatenibacter</taxon>
    </lineage>
</organism>
<dbReference type="EMBL" id="JAFHBD010000032">
    <property type="protein sequence ID" value="MBN2953432.1"/>
    <property type="molecule type" value="Genomic_DNA"/>
</dbReference>
<dbReference type="CDD" id="cd03674">
    <property type="entry name" value="NUDIX_Hydrolase"/>
    <property type="match status" value="1"/>
</dbReference>
<dbReference type="EMBL" id="CYYV01000007">
    <property type="protein sequence ID" value="CUO26386.1"/>
    <property type="molecule type" value="Genomic_DNA"/>
</dbReference>
<dbReference type="Proteomes" id="UP000768180">
    <property type="component" value="Unassembled WGS sequence"/>
</dbReference>
<proteinExistence type="inferred from homology"/>
<reference evidence="3 6" key="1">
    <citation type="submission" date="2015-09" db="EMBL/GenBank/DDBJ databases">
        <authorList>
            <consortium name="Pathogen Informatics"/>
        </authorList>
    </citation>
    <scope>NUCLEOTIDE SEQUENCE [LARGE SCALE GENOMIC DNA]</scope>
    <source>
        <strain evidence="3 6">2789STDY5608849</strain>
    </source>
</reference>
<evidence type="ECO:0000313" key="5">
    <source>
        <dbReference type="EMBL" id="NSE16428.1"/>
    </source>
</evidence>
<accession>A0A174DQN1</accession>
<protein>
    <submittedName>
        <fullName evidence="3">NUDIX domain</fullName>
    </submittedName>
    <submittedName>
        <fullName evidence="4">NUDIX hydrolase</fullName>
    </submittedName>
</protein>
<evidence type="ECO:0000313" key="7">
    <source>
        <dbReference type="Proteomes" id="UP000768180"/>
    </source>
</evidence>
<comment type="similarity">
    <text evidence="1">Belongs to the Nudix hydrolase family.</text>
</comment>
<dbReference type="SUPFAM" id="SSF55811">
    <property type="entry name" value="Nudix"/>
    <property type="match status" value="1"/>
</dbReference>
<reference evidence="4" key="4">
    <citation type="submission" date="2021-02" db="EMBL/GenBank/DDBJ databases">
        <title>Metagenome-assembled genomes from human diarrheal sample B26.</title>
        <authorList>
            <person name="Ateba T.P."/>
            <person name="Alayande K.A."/>
            <person name="Mwanza M."/>
        </authorList>
    </citation>
    <scope>NUCLEOTIDE SEQUENCE</scope>
    <source>
        <strain evidence="4">06WH</strain>
    </source>
</reference>
<evidence type="ECO:0000313" key="6">
    <source>
        <dbReference type="Proteomes" id="UP000095706"/>
    </source>
</evidence>
<evidence type="ECO:0000256" key="1">
    <source>
        <dbReference type="ARBA" id="ARBA00005582"/>
    </source>
</evidence>
<dbReference type="Pfam" id="PF00293">
    <property type="entry name" value="NUDIX"/>
    <property type="match status" value="1"/>
</dbReference>
<dbReference type="Proteomes" id="UP000095706">
    <property type="component" value="Unassembled WGS sequence"/>
</dbReference>
<keyword evidence="4" id="KW-0378">Hydrolase</keyword>
<evidence type="ECO:0000313" key="4">
    <source>
        <dbReference type="EMBL" id="MBN2953432.1"/>
    </source>
</evidence>